<organism evidence="4 5">
    <name type="scientific">Novosphingobium anseongense</name>
    <dbReference type="NCBI Taxonomy" id="3133436"/>
    <lineage>
        <taxon>Bacteria</taxon>
        <taxon>Pseudomonadati</taxon>
        <taxon>Pseudomonadota</taxon>
        <taxon>Alphaproteobacteria</taxon>
        <taxon>Sphingomonadales</taxon>
        <taxon>Sphingomonadaceae</taxon>
        <taxon>Novosphingobium</taxon>
    </lineage>
</organism>
<evidence type="ECO:0000313" key="4">
    <source>
        <dbReference type="EMBL" id="MEJ5978382.1"/>
    </source>
</evidence>
<gene>
    <name evidence="4" type="ORF">WG901_17145</name>
</gene>
<keyword evidence="5" id="KW-1185">Reference proteome</keyword>
<comment type="similarity">
    <text evidence="1">Belongs to the MlaA family.</text>
</comment>
<accession>A0ABU8S057</accession>
<sequence>MSVTLLALALAAAEPTADPPVVAPPAAESATVSPPPTIQPDAPGVTGDDIVVTAREEAPGDPLERINAKSYEAIQAVDEAVVGPISLGYKTGMPKPLRLGLRNFLRNLEEPVIAFNYLLQLKPGRAVKSVGRFAINSTAGVAGLIDVAKRKPFNLPYTPNGFANTFACYGIGPGPYFFLPLVGPTTLRDLIGVGLDRAALPAVVGKPLDRPYYAIPANVIDSLNDRIDIDGQLKQVRAESADPYTDTRELYLRQRKSEIAAICPKRGESVEQGLPSRPGKGRD</sequence>
<dbReference type="PANTHER" id="PTHR30035">
    <property type="entry name" value="LIPOPROTEIN VACJ-RELATED"/>
    <property type="match status" value="1"/>
</dbReference>
<evidence type="ECO:0000256" key="1">
    <source>
        <dbReference type="ARBA" id="ARBA00010634"/>
    </source>
</evidence>
<evidence type="ECO:0000256" key="3">
    <source>
        <dbReference type="SAM" id="MobiDB-lite"/>
    </source>
</evidence>
<dbReference type="Pfam" id="PF04333">
    <property type="entry name" value="MlaA"/>
    <property type="match status" value="1"/>
</dbReference>
<dbReference type="InterPro" id="IPR007428">
    <property type="entry name" value="MlaA"/>
</dbReference>
<dbReference type="EMBL" id="JBBHJZ010000003">
    <property type="protein sequence ID" value="MEJ5978382.1"/>
    <property type="molecule type" value="Genomic_DNA"/>
</dbReference>
<evidence type="ECO:0000256" key="2">
    <source>
        <dbReference type="ARBA" id="ARBA00022729"/>
    </source>
</evidence>
<dbReference type="PANTHER" id="PTHR30035:SF3">
    <property type="entry name" value="INTERMEMBRANE PHOSPHOLIPID TRANSPORT SYSTEM LIPOPROTEIN MLAA"/>
    <property type="match status" value="1"/>
</dbReference>
<reference evidence="4 5" key="1">
    <citation type="submission" date="2024-03" db="EMBL/GenBank/DDBJ databases">
        <authorList>
            <person name="Jo J.-H."/>
        </authorList>
    </citation>
    <scope>NUCLEOTIDE SEQUENCE [LARGE SCALE GENOMIC DNA]</scope>
    <source>
        <strain evidence="4 5">PS1R-30</strain>
    </source>
</reference>
<protein>
    <submittedName>
        <fullName evidence="4">VacJ family lipoprotein</fullName>
    </submittedName>
</protein>
<dbReference type="Proteomes" id="UP001361239">
    <property type="component" value="Unassembled WGS sequence"/>
</dbReference>
<proteinExistence type="inferred from homology"/>
<feature type="region of interest" description="Disordered" evidence="3">
    <location>
        <begin position="17"/>
        <end position="47"/>
    </location>
</feature>
<keyword evidence="2" id="KW-0732">Signal</keyword>
<keyword evidence="4" id="KW-0449">Lipoprotein</keyword>
<dbReference type="RefSeq" id="WP_339588306.1">
    <property type="nucleotide sequence ID" value="NZ_JBBHJZ010000003.1"/>
</dbReference>
<dbReference type="PRINTS" id="PR01805">
    <property type="entry name" value="VACJLIPOPROT"/>
</dbReference>
<name>A0ABU8S057_9SPHN</name>
<evidence type="ECO:0000313" key="5">
    <source>
        <dbReference type="Proteomes" id="UP001361239"/>
    </source>
</evidence>
<comment type="caution">
    <text evidence="4">The sequence shown here is derived from an EMBL/GenBank/DDBJ whole genome shotgun (WGS) entry which is preliminary data.</text>
</comment>